<dbReference type="AlphaFoldDB" id="A0A0R1NQ58"/>
<evidence type="ECO:0000259" key="2">
    <source>
        <dbReference type="Pfam" id="PF25164"/>
    </source>
</evidence>
<dbReference type="PATRIC" id="fig|1423766.4.peg.1561"/>
<name>A0A0R1NQ58_9LACO</name>
<comment type="caution">
    <text evidence="3">The sequence shown here is derived from an EMBL/GenBank/DDBJ whole genome shotgun (WGS) entry which is preliminary data.</text>
</comment>
<accession>A0A0R1NQ58</accession>
<organism evidence="3 4">
    <name type="scientific">Lentilactobacillus kisonensis DSM 19906 = JCM 15041</name>
    <dbReference type="NCBI Taxonomy" id="1423766"/>
    <lineage>
        <taxon>Bacteria</taxon>
        <taxon>Bacillati</taxon>
        <taxon>Bacillota</taxon>
        <taxon>Bacilli</taxon>
        <taxon>Lactobacillales</taxon>
        <taxon>Lactobacillaceae</taxon>
        <taxon>Lentilactobacillus</taxon>
    </lineage>
</organism>
<keyword evidence="4" id="KW-1185">Reference proteome</keyword>
<feature type="domain" description="Competence protein CoiA-like N-terminal" evidence="2">
    <location>
        <begin position="21"/>
        <end position="52"/>
    </location>
</feature>
<dbReference type="EMBL" id="AZEB01000027">
    <property type="protein sequence ID" value="KRL20420.1"/>
    <property type="molecule type" value="Genomic_DNA"/>
</dbReference>
<dbReference type="RefSeq" id="WP_056949584.1">
    <property type="nucleotide sequence ID" value="NZ_AZEB01000027.1"/>
</dbReference>
<dbReference type="Pfam" id="PF25164">
    <property type="entry name" value="CoiA_N"/>
    <property type="match status" value="1"/>
</dbReference>
<gene>
    <name evidence="3" type="ORF">FC98_GL001507</name>
</gene>
<protein>
    <submittedName>
        <fullName evidence="3">Competence protein CoiA-like protein</fullName>
    </submittedName>
</protein>
<sequence length="372" mass="43512">MLVAMANNKLIMASAVMGDVGPFICPCCRLPVIYKHGNYRIPHFSHKAKANCFGFSENESQSHLKGKLTFQRQLTAIGCHVEIEVTMAAIEQRADVFLPDDRVVLEYQCSPISFTEIHRRTVNYHQLDNDVIWILGDYHRAKALRSEMVAKFAKFQAQLGFYIIFYSAVNDQFWLFYQLKEVAGKIERQTRQFETLPKVLDFMKHYRQPTTKSQIQNKVSLLNQLRRIQQSNVLRNNTYRDMVAACYQSGKLFVGCPMVCHDKWWIGTPVFKQSILCWKVWIVLELFERRRGNVSNQQLNQLFVESVNLFGRQMAQVDNYARFFQIEFTNFMIALRSSGYIRHTVAGIRIIRRPEWFASYDQKRAFILTGNQ</sequence>
<feature type="domain" description="Competence protein CoiA nuclease-like" evidence="1">
    <location>
        <begin position="59"/>
        <end position="183"/>
    </location>
</feature>
<dbReference type="Pfam" id="PF06054">
    <property type="entry name" value="CoiA_nuc"/>
    <property type="match status" value="1"/>
</dbReference>
<evidence type="ECO:0000313" key="4">
    <source>
        <dbReference type="Proteomes" id="UP000051439"/>
    </source>
</evidence>
<dbReference type="Proteomes" id="UP000051439">
    <property type="component" value="Unassembled WGS sequence"/>
</dbReference>
<dbReference type="InterPro" id="IPR010330">
    <property type="entry name" value="CoiA_nuc"/>
</dbReference>
<evidence type="ECO:0000313" key="3">
    <source>
        <dbReference type="EMBL" id="KRL20420.1"/>
    </source>
</evidence>
<reference evidence="3 4" key="1">
    <citation type="journal article" date="2015" name="Genome Announc.">
        <title>Expanding the biotechnology potential of lactobacilli through comparative genomics of 213 strains and associated genera.</title>
        <authorList>
            <person name="Sun Z."/>
            <person name="Harris H.M."/>
            <person name="McCann A."/>
            <person name="Guo C."/>
            <person name="Argimon S."/>
            <person name="Zhang W."/>
            <person name="Yang X."/>
            <person name="Jeffery I.B."/>
            <person name="Cooney J.C."/>
            <person name="Kagawa T.F."/>
            <person name="Liu W."/>
            <person name="Song Y."/>
            <person name="Salvetti E."/>
            <person name="Wrobel A."/>
            <person name="Rasinkangas P."/>
            <person name="Parkhill J."/>
            <person name="Rea M.C."/>
            <person name="O'Sullivan O."/>
            <person name="Ritari J."/>
            <person name="Douillard F.P."/>
            <person name="Paul Ross R."/>
            <person name="Yang R."/>
            <person name="Briner A.E."/>
            <person name="Felis G.E."/>
            <person name="de Vos W.M."/>
            <person name="Barrangou R."/>
            <person name="Klaenhammer T.R."/>
            <person name="Caufield P.W."/>
            <person name="Cui Y."/>
            <person name="Zhang H."/>
            <person name="O'Toole P.W."/>
        </authorList>
    </citation>
    <scope>NUCLEOTIDE SEQUENCE [LARGE SCALE GENOMIC DNA]</scope>
    <source>
        <strain evidence="3 4">DSM 19906</strain>
    </source>
</reference>
<evidence type="ECO:0000259" key="1">
    <source>
        <dbReference type="Pfam" id="PF06054"/>
    </source>
</evidence>
<dbReference type="InterPro" id="IPR057253">
    <property type="entry name" value="CoiA-like_N"/>
</dbReference>
<proteinExistence type="predicted"/>